<dbReference type="SUPFAM" id="SSF46689">
    <property type="entry name" value="Homeodomain-like"/>
    <property type="match status" value="1"/>
</dbReference>
<dbReference type="EMBL" id="OW659477">
    <property type="protein sequence ID" value="CAH2761500.1"/>
    <property type="molecule type" value="Genomic_DNA"/>
</dbReference>
<evidence type="ECO:0000313" key="9">
    <source>
        <dbReference type="EMBL" id="CAH2760991.1"/>
    </source>
</evidence>
<evidence type="ECO:0000313" key="28">
    <source>
        <dbReference type="EMBL" id="CAH2763163.1"/>
    </source>
</evidence>
<name>A0AAU9VEI8_9FIRM</name>
<proteinExistence type="predicted"/>
<dbReference type="Proteomes" id="UP001154095">
    <property type="component" value="Chromosome"/>
</dbReference>
<accession>A0AAU9VEI8</accession>
<evidence type="ECO:0000313" key="29">
    <source>
        <dbReference type="EMBL" id="CAH2763198.1"/>
    </source>
</evidence>
<evidence type="ECO:0000313" key="18">
    <source>
        <dbReference type="EMBL" id="CAH2762092.1"/>
    </source>
</evidence>
<keyword evidence="36" id="KW-1185">Reference proteome</keyword>
<evidence type="ECO:0000313" key="11">
    <source>
        <dbReference type="EMBL" id="CAH2761075.1"/>
    </source>
</evidence>
<evidence type="ECO:0000313" key="5">
    <source>
        <dbReference type="EMBL" id="CAH2760823.1"/>
    </source>
</evidence>
<dbReference type="EMBL" id="OW659496">
    <property type="protein sequence ID" value="CAH2761474.1"/>
    <property type="molecule type" value="Genomic_DNA"/>
</dbReference>
<dbReference type="AlphaFoldDB" id="A0AAU9VEI8"/>
<dbReference type="EMBL" id="OW659477">
    <property type="protein sequence ID" value="CAH2761279.1"/>
    <property type="molecule type" value="Genomic_DNA"/>
</dbReference>
<evidence type="ECO:0000313" key="17">
    <source>
        <dbReference type="EMBL" id="CAH2761500.1"/>
    </source>
</evidence>
<dbReference type="EMBL" id="OW659496">
    <property type="protein sequence ID" value="CAH2761284.1"/>
    <property type="molecule type" value="Genomic_DNA"/>
</dbReference>
<evidence type="ECO:0000313" key="31">
    <source>
        <dbReference type="EMBL" id="CAH2763480.1"/>
    </source>
</evidence>
<evidence type="ECO:0000313" key="33">
    <source>
        <dbReference type="EMBL" id="CAH2763535.1"/>
    </source>
</evidence>
<evidence type="ECO:0000313" key="24">
    <source>
        <dbReference type="EMBL" id="CAH2762617.1"/>
    </source>
</evidence>
<evidence type="ECO:0000313" key="25">
    <source>
        <dbReference type="EMBL" id="CAH2762640.1"/>
    </source>
</evidence>
<protein>
    <submittedName>
        <fullName evidence="1">IS3-like element ISErh1 family transposase</fullName>
    </submittedName>
</protein>
<evidence type="ECO:0000313" key="1">
    <source>
        <dbReference type="EMBL" id="CAH2760385.1"/>
    </source>
</evidence>
<dbReference type="EMBL" id="OW659496">
    <property type="protein sequence ID" value="CAH2763480.1"/>
    <property type="molecule type" value="Genomic_DNA"/>
</dbReference>
<evidence type="ECO:0000313" key="27">
    <source>
        <dbReference type="EMBL" id="CAH2762936.1"/>
    </source>
</evidence>
<dbReference type="EMBL" id="OW659477">
    <property type="protein sequence ID" value="CAH2761477.1"/>
    <property type="molecule type" value="Genomic_DNA"/>
</dbReference>
<evidence type="ECO:0000313" key="26">
    <source>
        <dbReference type="EMBL" id="CAH2762904.1"/>
    </source>
</evidence>
<dbReference type="EMBL" id="OW659496">
    <property type="protein sequence ID" value="CAH2763163.1"/>
    <property type="molecule type" value="Genomic_DNA"/>
</dbReference>
<dbReference type="EMBL" id="OW659496">
    <property type="protein sequence ID" value="CAH2761075.1"/>
    <property type="molecule type" value="Genomic_DNA"/>
</dbReference>
<dbReference type="EMBL" id="OW659496">
    <property type="protein sequence ID" value="CAH2760856.1"/>
    <property type="molecule type" value="Genomic_DNA"/>
</dbReference>
<dbReference type="EMBL" id="OW659477">
    <property type="protein sequence ID" value="CAH2762115.1"/>
    <property type="molecule type" value="Genomic_DNA"/>
</dbReference>
<evidence type="ECO:0000313" key="30">
    <source>
        <dbReference type="EMBL" id="CAH2763446.1"/>
    </source>
</evidence>
<evidence type="ECO:0000313" key="3">
    <source>
        <dbReference type="EMBL" id="CAH2760746.1"/>
    </source>
</evidence>
<evidence type="ECO:0000313" key="21">
    <source>
        <dbReference type="EMBL" id="CAH2762310.1"/>
    </source>
</evidence>
<evidence type="ECO:0000313" key="23">
    <source>
        <dbReference type="EMBL" id="CAH2762505.1"/>
    </source>
</evidence>
<reference evidence="1" key="1">
    <citation type="submission" date="2022-04" db="EMBL/GenBank/DDBJ databases">
        <authorList>
            <person name="Forde T."/>
        </authorList>
    </citation>
    <scope>NUCLEOTIDE SEQUENCE</scope>
    <source>
        <strain evidence="1">A18Y016a</strain>
        <strain evidence="3">A18Y020d</strain>
    </source>
</reference>
<dbReference type="EMBL" id="OW659477">
    <property type="protein sequence ID" value="CAH2763498.1"/>
    <property type="molecule type" value="Genomic_DNA"/>
</dbReference>
<evidence type="ECO:0000313" key="32">
    <source>
        <dbReference type="EMBL" id="CAH2763498.1"/>
    </source>
</evidence>
<dbReference type="EMBL" id="OW659496">
    <property type="protein sequence ID" value="CAH2762092.1"/>
    <property type="molecule type" value="Genomic_DNA"/>
</dbReference>
<sequence>MGTRTMHSYETKMKVIEMKLAGYSSRFIQTELGIKNVTQVKTWWRWYRNGEHYRFSQPVGKQYTFGKGPEGDTVEETQRLRIKSLEQQIELLKKYLERERMWFLK</sequence>
<dbReference type="EMBL" id="OW659477">
    <property type="protein sequence ID" value="CAH2760812.1"/>
    <property type="molecule type" value="Genomic_DNA"/>
</dbReference>
<gene>
    <name evidence="1" type="ORF">ERYAMS2_00008</name>
    <name evidence="2" type="ORF">ERYAMS2_00332</name>
    <name evidence="4" type="ORF">ERYAMS2_00381</name>
    <name evidence="6" type="ORF">ERYAMS2_00398</name>
    <name evidence="8" type="ORF">ERYAMS2_00466</name>
    <name evidence="10" type="ORF">ERYAMS2_00511</name>
    <name evidence="12" type="ORF">ERYAMS2_00624</name>
    <name evidence="15" type="ORF">ERYAMS2_00728</name>
    <name evidence="17" type="ORF">ERYAMS2_00739</name>
    <name evidence="19" type="ORF">ERYAMS2_01042</name>
    <name evidence="21" type="ORF">ERYAMS2_01139</name>
    <name evidence="23" type="ORF">ERYAMS2_01238</name>
    <name evidence="25" type="ORF">ERYAMS2_01305</name>
    <name evidence="27" type="ORF">ERYAMS2_01460</name>
    <name evidence="29" type="ORF">ERYAMS2_01607</name>
    <name evidence="32" type="ORF">ERYAMS2_01753</name>
    <name evidence="33" type="ORF">ERYAMS2_01771</name>
    <name evidence="35" type="ORF">ERYAMS2_01835</name>
    <name evidence="3" type="ORF">ERYAMS_00042</name>
    <name evidence="5" type="ORF">ERYAMS_00091</name>
    <name evidence="7" type="ORF">ERYAMS_00108</name>
    <name evidence="9" type="ORF">ERYAMS_00176</name>
    <name evidence="11" type="ORF">ERYAMS_00221</name>
    <name evidence="13" type="ORF">ERYAMS_00334</name>
    <name evidence="14" type="ORF">ERYAMS_00434</name>
    <name evidence="16" type="ORF">ERYAMS_00445</name>
    <name evidence="18" type="ORF">ERYAMS_00749</name>
    <name evidence="20" type="ORF">ERYAMS_00845</name>
    <name evidence="22" type="ORF">ERYAMS_00944</name>
    <name evidence="24" type="ORF">ERYAMS_01011</name>
    <name evidence="26" type="ORF">ERYAMS_01167</name>
    <name evidence="28" type="ORF">ERYAMS_01312</name>
    <name evidence="30" type="ORF">ERYAMS_01458</name>
    <name evidence="31" type="ORF">ERYAMS_01476</name>
    <name evidence="34" type="ORF">ERYAMS_01566</name>
</gene>
<dbReference type="InterPro" id="IPR009057">
    <property type="entry name" value="Homeodomain-like_sf"/>
</dbReference>
<evidence type="ECO:0000313" key="34">
    <source>
        <dbReference type="EMBL" id="CAH2763649.1"/>
    </source>
</evidence>
<dbReference type="EMBL" id="OW659477">
    <property type="protein sequence ID" value="CAH2761064.1"/>
    <property type="molecule type" value="Genomic_DNA"/>
</dbReference>
<evidence type="ECO:0000313" key="19">
    <source>
        <dbReference type="EMBL" id="CAH2762115.1"/>
    </source>
</evidence>
<evidence type="ECO:0000313" key="16">
    <source>
        <dbReference type="EMBL" id="CAH2761496.1"/>
    </source>
</evidence>
<evidence type="ECO:0000313" key="6">
    <source>
        <dbReference type="EMBL" id="CAH2760847.1"/>
    </source>
</evidence>
<evidence type="ECO:0000313" key="36">
    <source>
        <dbReference type="Proteomes" id="UP001154095"/>
    </source>
</evidence>
<dbReference type="EMBL" id="OW659496">
    <property type="protein sequence ID" value="CAH2760746.1"/>
    <property type="molecule type" value="Genomic_DNA"/>
</dbReference>
<dbReference type="EMBL" id="OW659477">
    <property type="protein sequence ID" value="CAH2760733.1"/>
    <property type="molecule type" value="Genomic_DNA"/>
</dbReference>
<dbReference type="EMBL" id="OW659477">
    <property type="protein sequence ID" value="CAH2760981.1"/>
    <property type="molecule type" value="Genomic_DNA"/>
</dbReference>
<dbReference type="EMBL" id="OW659477">
    <property type="protein sequence ID" value="CAH2762310.1"/>
    <property type="molecule type" value="Genomic_DNA"/>
</dbReference>
<dbReference type="EMBL" id="OW659496">
    <property type="protein sequence ID" value="CAH2763446.1"/>
    <property type="molecule type" value="Genomic_DNA"/>
</dbReference>
<evidence type="ECO:0000313" key="35">
    <source>
        <dbReference type="EMBL" id="CAH2763663.1"/>
    </source>
</evidence>
<dbReference type="EMBL" id="OW659496">
    <property type="protein sequence ID" value="CAH2760823.1"/>
    <property type="molecule type" value="Genomic_DNA"/>
</dbReference>
<dbReference type="EMBL" id="OW659477">
    <property type="protein sequence ID" value="CAH2760385.1"/>
    <property type="molecule type" value="Genomic_DNA"/>
</dbReference>
<dbReference type="EMBL" id="OW659477">
    <property type="protein sequence ID" value="CAH2763198.1"/>
    <property type="molecule type" value="Genomic_DNA"/>
</dbReference>
<evidence type="ECO:0000313" key="10">
    <source>
        <dbReference type="EMBL" id="CAH2761064.1"/>
    </source>
</evidence>
<evidence type="ECO:0000313" key="14">
    <source>
        <dbReference type="EMBL" id="CAH2761474.1"/>
    </source>
</evidence>
<dbReference type="EMBL" id="OW659477">
    <property type="protein sequence ID" value="CAH2762505.1"/>
    <property type="molecule type" value="Genomic_DNA"/>
</dbReference>
<evidence type="ECO:0000313" key="15">
    <source>
        <dbReference type="EMBL" id="CAH2761477.1"/>
    </source>
</evidence>
<dbReference type="EMBL" id="OW659477">
    <property type="protein sequence ID" value="CAH2763663.1"/>
    <property type="molecule type" value="Genomic_DNA"/>
</dbReference>
<evidence type="ECO:0000313" key="13">
    <source>
        <dbReference type="EMBL" id="CAH2761284.1"/>
    </source>
</evidence>
<evidence type="ECO:0000313" key="2">
    <source>
        <dbReference type="EMBL" id="CAH2760733.1"/>
    </source>
</evidence>
<dbReference type="EMBL" id="OW659496">
    <property type="protein sequence ID" value="CAH2762904.1"/>
    <property type="molecule type" value="Genomic_DNA"/>
</dbReference>
<organism evidence="1 37">
    <name type="scientific">Erysipelothrix amsterdamensis</name>
    <dbReference type="NCBI Taxonomy" id="2929157"/>
    <lineage>
        <taxon>Bacteria</taxon>
        <taxon>Bacillati</taxon>
        <taxon>Bacillota</taxon>
        <taxon>Erysipelotrichia</taxon>
        <taxon>Erysipelotrichales</taxon>
        <taxon>Erysipelotrichaceae</taxon>
        <taxon>Erysipelothrix</taxon>
    </lineage>
</organism>
<dbReference type="EMBL" id="OW659496">
    <property type="protein sequence ID" value="CAH2761496.1"/>
    <property type="molecule type" value="Genomic_DNA"/>
</dbReference>
<evidence type="ECO:0000313" key="8">
    <source>
        <dbReference type="EMBL" id="CAH2760981.1"/>
    </source>
</evidence>
<dbReference type="EMBL" id="OW659496">
    <property type="protein sequence ID" value="CAH2762480.1"/>
    <property type="molecule type" value="Genomic_DNA"/>
</dbReference>
<dbReference type="EMBL" id="OW659496">
    <property type="protein sequence ID" value="CAH2762281.1"/>
    <property type="molecule type" value="Genomic_DNA"/>
</dbReference>
<evidence type="ECO:0000313" key="7">
    <source>
        <dbReference type="EMBL" id="CAH2760856.1"/>
    </source>
</evidence>
<evidence type="ECO:0000313" key="37">
    <source>
        <dbReference type="Proteomes" id="UP001154111"/>
    </source>
</evidence>
<evidence type="ECO:0000313" key="20">
    <source>
        <dbReference type="EMBL" id="CAH2762281.1"/>
    </source>
</evidence>
<dbReference type="EMBL" id="OW659477">
    <property type="protein sequence ID" value="CAH2762936.1"/>
    <property type="molecule type" value="Genomic_DNA"/>
</dbReference>
<dbReference type="EMBL" id="OW659496">
    <property type="protein sequence ID" value="CAH2763649.1"/>
    <property type="molecule type" value="Genomic_DNA"/>
</dbReference>
<dbReference type="EMBL" id="OW659496">
    <property type="protein sequence ID" value="CAH2760991.1"/>
    <property type="molecule type" value="Genomic_DNA"/>
</dbReference>
<dbReference type="EMBL" id="OW659477">
    <property type="protein sequence ID" value="CAH2762640.1"/>
    <property type="molecule type" value="Genomic_DNA"/>
</dbReference>
<evidence type="ECO:0000313" key="12">
    <source>
        <dbReference type="EMBL" id="CAH2761279.1"/>
    </source>
</evidence>
<dbReference type="Proteomes" id="UP001154111">
    <property type="component" value="Chromosome"/>
</dbReference>
<dbReference type="EMBL" id="OW659477">
    <property type="protein sequence ID" value="CAH2760847.1"/>
    <property type="molecule type" value="Genomic_DNA"/>
</dbReference>
<dbReference type="EMBL" id="OW659477">
    <property type="protein sequence ID" value="CAH2763535.1"/>
    <property type="molecule type" value="Genomic_DNA"/>
</dbReference>
<evidence type="ECO:0000313" key="4">
    <source>
        <dbReference type="EMBL" id="CAH2760812.1"/>
    </source>
</evidence>
<dbReference type="EMBL" id="OW659496">
    <property type="protein sequence ID" value="CAH2762617.1"/>
    <property type="molecule type" value="Genomic_DNA"/>
</dbReference>
<evidence type="ECO:0000313" key="22">
    <source>
        <dbReference type="EMBL" id="CAH2762480.1"/>
    </source>
</evidence>